<evidence type="ECO:0000313" key="2">
    <source>
        <dbReference type="Proteomes" id="UP000185210"/>
    </source>
</evidence>
<evidence type="ECO:0000313" key="1">
    <source>
        <dbReference type="EMBL" id="SIB00665.1"/>
    </source>
</evidence>
<comment type="caution">
    <text evidence="1">The sequence shown here is derived from an EMBL/GenBank/DDBJ whole genome shotgun (WGS) entry which is preliminary data.</text>
</comment>
<dbReference type="EMBL" id="FSHM01000003">
    <property type="protein sequence ID" value="SIB00665.1"/>
    <property type="molecule type" value="Genomic_DNA"/>
</dbReference>
<sequence length="105" mass="11670">MPENPTTRTHLMALADLFDEPQHLAGPDAERCSAADRPEAWAELTLGWSRVLGAAQTIRGRHSEDSRNDVLSHCADAAREAAVTELRWCWARLVNKFVEGVESDD</sequence>
<accession>A0AB38CZG3</accession>
<protein>
    <submittedName>
        <fullName evidence="1">Uncharacterized protein</fullName>
    </submittedName>
</protein>
<dbReference type="RefSeq" id="WP_236737962.1">
    <property type="nucleotide sequence ID" value="NZ_FRYS01000015.1"/>
</dbReference>
<reference evidence="1 2" key="1">
    <citation type="submission" date="2016-11" db="EMBL/GenBank/DDBJ databases">
        <authorList>
            <consortium name="Pathogen Informatics"/>
        </authorList>
    </citation>
    <scope>NUCLEOTIDE SEQUENCE [LARGE SCALE GENOMIC DNA]</scope>
    <source>
        <strain evidence="1 2">104</strain>
    </source>
</reference>
<organism evidence="1 2">
    <name type="scientific">Mycobacteroides abscessus subsp. abscessus</name>
    <dbReference type="NCBI Taxonomy" id="1185650"/>
    <lineage>
        <taxon>Bacteria</taxon>
        <taxon>Bacillati</taxon>
        <taxon>Actinomycetota</taxon>
        <taxon>Actinomycetes</taxon>
        <taxon>Mycobacteriales</taxon>
        <taxon>Mycobacteriaceae</taxon>
        <taxon>Mycobacteroides</taxon>
        <taxon>Mycobacteroides abscessus</taxon>
    </lineage>
</organism>
<dbReference type="Proteomes" id="UP000185210">
    <property type="component" value="Unassembled WGS sequence"/>
</dbReference>
<gene>
    <name evidence="1" type="ORF">SAMEA2070301_02689</name>
</gene>
<proteinExistence type="predicted"/>
<name>A0AB38CZG3_9MYCO</name>
<dbReference type="AlphaFoldDB" id="A0AB38CZG3"/>